<dbReference type="InterPro" id="IPR047817">
    <property type="entry name" value="ABC2_TM_bact-type"/>
</dbReference>
<feature type="transmembrane region" description="Helical" evidence="5">
    <location>
        <begin position="344"/>
        <end position="362"/>
    </location>
</feature>
<feature type="transmembrane region" description="Helical" evidence="5">
    <location>
        <begin position="214"/>
        <end position="240"/>
    </location>
</feature>
<feature type="transmembrane region" description="Helical" evidence="5">
    <location>
        <begin position="285"/>
        <end position="304"/>
    </location>
</feature>
<feature type="domain" description="ABC transmembrane type-2" evidence="6">
    <location>
        <begin position="125"/>
        <end position="365"/>
    </location>
</feature>
<evidence type="ECO:0000259" key="6">
    <source>
        <dbReference type="PROSITE" id="PS51012"/>
    </source>
</evidence>
<dbReference type="PANTHER" id="PTHR43027:SF1">
    <property type="entry name" value="DOXORUBICIN RESISTANCE ABC TRANSPORTER PERMEASE PROTEIN DRRC-RELATED"/>
    <property type="match status" value="1"/>
</dbReference>
<evidence type="ECO:0000313" key="8">
    <source>
        <dbReference type="Proteomes" id="UP000198757"/>
    </source>
</evidence>
<dbReference type="Proteomes" id="UP000198757">
    <property type="component" value="Unassembled WGS sequence"/>
</dbReference>
<keyword evidence="4 5" id="KW-0472">Membrane</keyword>
<reference evidence="8" key="1">
    <citation type="submission" date="2016-10" db="EMBL/GenBank/DDBJ databases">
        <authorList>
            <person name="Varghese N."/>
            <person name="Submissions S."/>
        </authorList>
    </citation>
    <scope>NUCLEOTIDE SEQUENCE [LARGE SCALE GENOMIC DNA]</scope>
    <source>
        <strain evidence="8">DSM 25811 / CCM 8410 / LMG 26954 / E90</strain>
    </source>
</reference>
<protein>
    <recommendedName>
        <fullName evidence="5">Transport permease protein</fullName>
    </recommendedName>
</protein>
<dbReference type="PRINTS" id="PR00164">
    <property type="entry name" value="ABC2TRNSPORT"/>
</dbReference>
<comment type="subcellular location">
    <subcellularLocation>
        <location evidence="5">Cell membrane</location>
        <topology evidence="5">Multi-pass membrane protein</topology>
    </subcellularLocation>
    <subcellularLocation>
        <location evidence="1">Membrane</location>
        <topology evidence="1">Multi-pass membrane protein</topology>
    </subcellularLocation>
</comment>
<dbReference type="AlphaFoldDB" id="A0A1G6L0K1"/>
<evidence type="ECO:0000256" key="2">
    <source>
        <dbReference type="ARBA" id="ARBA00022692"/>
    </source>
</evidence>
<dbReference type="EMBL" id="FMZO01000002">
    <property type="protein sequence ID" value="SDC36860.1"/>
    <property type="molecule type" value="Genomic_DNA"/>
</dbReference>
<evidence type="ECO:0000256" key="1">
    <source>
        <dbReference type="ARBA" id="ARBA00004141"/>
    </source>
</evidence>
<sequence length="365" mass="41070">MEMKYRQSRALWAITKASFKAIFSQPSSIFFSLLFPIVFILIFGAFTDRPPAARRVAIDPAGDTTGIFYDSLLKSGLMNLVHYTDTAARNADLGKGKLDAVLLIRNAKDSSGSSTVLLRTSEAGAAALPALVRAIDYTGLRIQLNQAHLRKAYTIRTQIVPGKKYRSIDFVLPGQLGFSVLFSTLFGIAFIFFNLREQLVLKRFYASPVKKLNILVGIGVSRLFFQLINVVVLILFGHFFLNFTLVHGVLTFFEMLLLSVVMLFLLMGVGLIISSIAKNDTVIPLMINVFGFPQILLSGTFFPIDVFPKWMQQLCGLLPLTQFNDAMRKVSFEGLHLYDCWRELGYLGIWIVIIYFVTSKTMRWE</sequence>
<evidence type="ECO:0000256" key="4">
    <source>
        <dbReference type="ARBA" id="ARBA00023136"/>
    </source>
</evidence>
<dbReference type="PROSITE" id="PS51012">
    <property type="entry name" value="ABC_TM2"/>
    <property type="match status" value="1"/>
</dbReference>
<dbReference type="InterPro" id="IPR000412">
    <property type="entry name" value="ABC_2_transport"/>
</dbReference>
<dbReference type="InterPro" id="IPR013525">
    <property type="entry name" value="ABC2_TM"/>
</dbReference>
<dbReference type="PANTHER" id="PTHR43027">
    <property type="entry name" value="DOXORUBICIN RESISTANCE ABC TRANSPORTER PERMEASE PROTEIN DRRC-RELATED"/>
    <property type="match status" value="1"/>
</dbReference>
<accession>A0A1G6L0K1</accession>
<dbReference type="GO" id="GO:0140359">
    <property type="term" value="F:ABC-type transporter activity"/>
    <property type="evidence" value="ECO:0007669"/>
    <property type="project" value="InterPro"/>
</dbReference>
<keyword evidence="5" id="KW-1003">Cell membrane</keyword>
<keyword evidence="3 5" id="KW-1133">Transmembrane helix</keyword>
<proteinExistence type="inferred from homology"/>
<dbReference type="RefSeq" id="WP_245729094.1">
    <property type="nucleotide sequence ID" value="NZ_FMZO01000002.1"/>
</dbReference>
<evidence type="ECO:0000256" key="5">
    <source>
        <dbReference type="RuleBase" id="RU361157"/>
    </source>
</evidence>
<comment type="similarity">
    <text evidence="5">Belongs to the ABC-2 integral membrane protein family.</text>
</comment>
<name>A0A1G6L0K1_NIADE</name>
<dbReference type="GO" id="GO:0043190">
    <property type="term" value="C:ATP-binding cassette (ABC) transporter complex"/>
    <property type="evidence" value="ECO:0007669"/>
    <property type="project" value="InterPro"/>
</dbReference>
<evidence type="ECO:0000256" key="3">
    <source>
        <dbReference type="ARBA" id="ARBA00022989"/>
    </source>
</evidence>
<dbReference type="Pfam" id="PF12698">
    <property type="entry name" value="ABC2_membrane_3"/>
    <property type="match status" value="1"/>
</dbReference>
<dbReference type="STRING" id="1285928.SAMN04487894_102176"/>
<keyword evidence="8" id="KW-1185">Reference proteome</keyword>
<feature type="transmembrane region" description="Helical" evidence="5">
    <location>
        <begin position="21"/>
        <end position="46"/>
    </location>
</feature>
<feature type="transmembrane region" description="Helical" evidence="5">
    <location>
        <begin position="252"/>
        <end position="273"/>
    </location>
</feature>
<evidence type="ECO:0000313" key="7">
    <source>
        <dbReference type="EMBL" id="SDC36860.1"/>
    </source>
</evidence>
<dbReference type="InterPro" id="IPR052902">
    <property type="entry name" value="ABC-2_transporter"/>
</dbReference>
<organism evidence="7 8">
    <name type="scientific">Niabella drilacis (strain DSM 25811 / CCM 8410 / CCUG 62505 / LMG 26954 / E90)</name>
    <dbReference type="NCBI Taxonomy" id="1285928"/>
    <lineage>
        <taxon>Bacteria</taxon>
        <taxon>Pseudomonadati</taxon>
        <taxon>Bacteroidota</taxon>
        <taxon>Chitinophagia</taxon>
        <taxon>Chitinophagales</taxon>
        <taxon>Chitinophagaceae</taxon>
        <taxon>Niabella</taxon>
    </lineage>
</organism>
<gene>
    <name evidence="7" type="ORF">SAMN04487894_102176</name>
</gene>
<keyword evidence="5" id="KW-0813">Transport</keyword>
<keyword evidence="2 5" id="KW-0812">Transmembrane</keyword>
<feature type="transmembrane region" description="Helical" evidence="5">
    <location>
        <begin position="170"/>
        <end position="193"/>
    </location>
</feature>